<evidence type="ECO:0000256" key="4">
    <source>
        <dbReference type="ARBA" id="ARBA00023136"/>
    </source>
</evidence>
<dbReference type="InterPro" id="IPR011701">
    <property type="entry name" value="MFS"/>
</dbReference>
<feature type="compositionally biased region" description="Pro residues" evidence="5">
    <location>
        <begin position="1"/>
        <end position="18"/>
    </location>
</feature>
<dbReference type="PROSITE" id="PS50850">
    <property type="entry name" value="MFS"/>
    <property type="match status" value="1"/>
</dbReference>
<evidence type="ECO:0000313" key="8">
    <source>
        <dbReference type="EMBL" id="MBB6476050.1"/>
    </source>
</evidence>
<gene>
    <name evidence="8" type="ORF">BJ992_005481</name>
</gene>
<dbReference type="Pfam" id="PF07690">
    <property type="entry name" value="MFS_1"/>
    <property type="match status" value="1"/>
</dbReference>
<feature type="transmembrane region" description="Helical" evidence="6">
    <location>
        <begin position="344"/>
        <end position="364"/>
    </location>
</feature>
<sequence length="444" mass="44309">MTSPGPAPPPAPPAPTPKHPGALSPRAALRRYTLVSFLAWLPSGLAAPATVLLMTSRGLGLAQIGTVTAVFSMVVVVLELPTGGLADVVGRRVVLAVSAALSLVALVLMATATTFWPFLGWAVLQGTARALSSGPAQAWYVDTLHRAAGPDADLRPGLSRGEAAGSLSLCLATLTGGFLPLVVPGGLMVPALGGAGAAVVLLAVVLAVLGEPPRPRAGVRSVLRDVPVTIGAGLALAVRDGGLRRLVSIAFPVGVGLGVIELFTPGRLAGLTGDAESGSSVYALVYAAGFGASALGSWASPWVARVMGRPSRAAVAGMTGVALAFAVLAATAAVTGVAGVVSAAFAYVLLYAGLAVAEVVRVSLMHERVESSRRSTLMSVDSLQLHVGSALSAAGFGALAGVTGPSLAWWVTALLSLGCASLYVRLPARGTASAGLVRAGPEIG</sequence>
<feature type="transmembrane region" description="Helical" evidence="6">
    <location>
        <begin position="187"/>
        <end position="210"/>
    </location>
</feature>
<dbReference type="InterPro" id="IPR053160">
    <property type="entry name" value="MFS_DHA3_Transporter"/>
</dbReference>
<feature type="region of interest" description="Disordered" evidence="5">
    <location>
        <begin position="1"/>
        <end position="22"/>
    </location>
</feature>
<keyword evidence="9" id="KW-1185">Reference proteome</keyword>
<feature type="transmembrane region" description="Helical" evidence="6">
    <location>
        <begin position="315"/>
        <end position="338"/>
    </location>
</feature>
<dbReference type="RefSeq" id="WP_184985820.1">
    <property type="nucleotide sequence ID" value="NZ_BAAALO010000039.1"/>
</dbReference>
<dbReference type="AlphaFoldDB" id="A0A7X0IJF5"/>
<evidence type="ECO:0000256" key="6">
    <source>
        <dbReference type="SAM" id="Phobius"/>
    </source>
</evidence>
<dbReference type="InterPro" id="IPR036259">
    <property type="entry name" value="MFS_trans_sf"/>
</dbReference>
<dbReference type="GO" id="GO:0022857">
    <property type="term" value="F:transmembrane transporter activity"/>
    <property type="evidence" value="ECO:0007669"/>
    <property type="project" value="InterPro"/>
</dbReference>
<keyword evidence="4 6" id="KW-0472">Membrane</keyword>
<comment type="subcellular location">
    <subcellularLocation>
        <location evidence="1">Cell membrane</location>
        <topology evidence="1">Multi-pass membrane protein</topology>
    </subcellularLocation>
</comment>
<dbReference type="GO" id="GO:0005886">
    <property type="term" value="C:plasma membrane"/>
    <property type="evidence" value="ECO:0007669"/>
    <property type="project" value="UniProtKB-SubCell"/>
</dbReference>
<feature type="transmembrane region" description="Helical" evidence="6">
    <location>
        <begin position="93"/>
        <end position="119"/>
    </location>
</feature>
<keyword evidence="3 6" id="KW-1133">Transmembrane helix</keyword>
<dbReference type="InterPro" id="IPR020846">
    <property type="entry name" value="MFS_dom"/>
</dbReference>
<reference evidence="8 9" key="1">
    <citation type="submission" date="2020-08" db="EMBL/GenBank/DDBJ databases">
        <title>Sequencing the genomes of 1000 actinobacteria strains.</title>
        <authorList>
            <person name="Klenk H.-P."/>
        </authorList>
    </citation>
    <scope>NUCLEOTIDE SEQUENCE [LARGE SCALE GENOMIC DNA]</scope>
    <source>
        <strain evidence="8 9">DSM 44936</strain>
    </source>
</reference>
<keyword evidence="2 6" id="KW-0812">Transmembrane</keyword>
<proteinExistence type="predicted"/>
<feature type="transmembrane region" description="Helical" evidence="6">
    <location>
        <begin position="246"/>
        <end position="263"/>
    </location>
</feature>
<dbReference type="Gene3D" id="1.20.1250.20">
    <property type="entry name" value="MFS general substrate transporter like domains"/>
    <property type="match status" value="1"/>
</dbReference>
<organism evidence="8 9">
    <name type="scientific">Sphaerisporangium rubeum</name>
    <dbReference type="NCBI Taxonomy" id="321317"/>
    <lineage>
        <taxon>Bacteria</taxon>
        <taxon>Bacillati</taxon>
        <taxon>Actinomycetota</taxon>
        <taxon>Actinomycetes</taxon>
        <taxon>Streptosporangiales</taxon>
        <taxon>Streptosporangiaceae</taxon>
        <taxon>Sphaerisporangium</taxon>
    </lineage>
</organism>
<feature type="transmembrane region" description="Helical" evidence="6">
    <location>
        <begin position="283"/>
        <end position="303"/>
    </location>
</feature>
<feature type="transmembrane region" description="Helical" evidence="6">
    <location>
        <begin position="408"/>
        <end position="426"/>
    </location>
</feature>
<dbReference type="PANTHER" id="PTHR23530">
    <property type="entry name" value="TRANSPORT PROTEIN-RELATED"/>
    <property type="match status" value="1"/>
</dbReference>
<feature type="transmembrane region" description="Helical" evidence="6">
    <location>
        <begin position="32"/>
        <end position="54"/>
    </location>
</feature>
<evidence type="ECO:0000256" key="5">
    <source>
        <dbReference type="SAM" id="MobiDB-lite"/>
    </source>
</evidence>
<name>A0A7X0IJF5_9ACTN</name>
<dbReference type="PANTHER" id="PTHR23530:SF1">
    <property type="entry name" value="PERMEASE, MAJOR FACILITATOR SUPERFAMILY-RELATED"/>
    <property type="match status" value="1"/>
</dbReference>
<accession>A0A7X0IJF5</accession>
<dbReference type="PROSITE" id="PS00216">
    <property type="entry name" value="SUGAR_TRANSPORT_1"/>
    <property type="match status" value="1"/>
</dbReference>
<evidence type="ECO:0000256" key="2">
    <source>
        <dbReference type="ARBA" id="ARBA00022692"/>
    </source>
</evidence>
<feature type="transmembrane region" description="Helical" evidence="6">
    <location>
        <begin position="60"/>
        <end position="81"/>
    </location>
</feature>
<protein>
    <submittedName>
        <fullName evidence="8">MFS family permease</fullName>
    </submittedName>
</protein>
<dbReference type="SUPFAM" id="SSF103473">
    <property type="entry name" value="MFS general substrate transporter"/>
    <property type="match status" value="1"/>
</dbReference>
<feature type="domain" description="Major facilitator superfamily (MFS) profile" evidence="7">
    <location>
        <begin position="28"/>
        <end position="430"/>
    </location>
</feature>
<feature type="transmembrane region" description="Helical" evidence="6">
    <location>
        <begin position="385"/>
        <end position="402"/>
    </location>
</feature>
<dbReference type="Proteomes" id="UP000555564">
    <property type="component" value="Unassembled WGS sequence"/>
</dbReference>
<evidence type="ECO:0000256" key="3">
    <source>
        <dbReference type="ARBA" id="ARBA00022989"/>
    </source>
</evidence>
<comment type="caution">
    <text evidence="8">The sequence shown here is derived from an EMBL/GenBank/DDBJ whole genome shotgun (WGS) entry which is preliminary data.</text>
</comment>
<dbReference type="EMBL" id="JACHIU010000001">
    <property type="protein sequence ID" value="MBB6476050.1"/>
    <property type="molecule type" value="Genomic_DNA"/>
</dbReference>
<evidence type="ECO:0000313" key="9">
    <source>
        <dbReference type="Proteomes" id="UP000555564"/>
    </source>
</evidence>
<evidence type="ECO:0000256" key="1">
    <source>
        <dbReference type="ARBA" id="ARBA00004651"/>
    </source>
</evidence>
<evidence type="ECO:0000259" key="7">
    <source>
        <dbReference type="PROSITE" id="PS50850"/>
    </source>
</evidence>
<dbReference type="InterPro" id="IPR005829">
    <property type="entry name" value="Sugar_transporter_CS"/>
</dbReference>